<sequence length="84" mass="9656">MAANYQHLSFWEKEWVLLSLFNGSIEVGITHSDSKQRKERLARHENGKEIVILSLFNGLIEWGIFPFTKNKEPVEVAAKNDIVS</sequence>
<proteinExistence type="predicted"/>
<name>A0A367Y3A8_9ASCO</name>
<protein>
    <submittedName>
        <fullName evidence="1">Uncharacterized protein</fullName>
    </submittedName>
</protein>
<dbReference type="AlphaFoldDB" id="A0A367Y3A8"/>
<accession>A0A367Y3A8</accession>
<dbReference type="EMBL" id="QLNQ01000026">
    <property type="protein sequence ID" value="RCK60308.1"/>
    <property type="molecule type" value="Genomic_DNA"/>
</dbReference>
<gene>
    <name evidence="1" type="ORF">Cantr_08144</name>
</gene>
<comment type="caution">
    <text evidence="1">The sequence shown here is derived from an EMBL/GenBank/DDBJ whole genome shotgun (WGS) entry which is preliminary data.</text>
</comment>
<organism evidence="1 2">
    <name type="scientific">Candida viswanathii</name>
    <dbReference type="NCBI Taxonomy" id="5486"/>
    <lineage>
        <taxon>Eukaryota</taxon>
        <taxon>Fungi</taxon>
        <taxon>Dikarya</taxon>
        <taxon>Ascomycota</taxon>
        <taxon>Saccharomycotina</taxon>
        <taxon>Pichiomycetes</taxon>
        <taxon>Debaryomycetaceae</taxon>
        <taxon>Candida/Lodderomyces clade</taxon>
        <taxon>Candida</taxon>
    </lineage>
</organism>
<dbReference type="Proteomes" id="UP000253472">
    <property type="component" value="Unassembled WGS sequence"/>
</dbReference>
<keyword evidence="2" id="KW-1185">Reference proteome</keyword>
<evidence type="ECO:0000313" key="1">
    <source>
        <dbReference type="EMBL" id="RCK60308.1"/>
    </source>
</evidence>
<evidence type="ECO:0000313" key="2">
    <source>
        <dbReference type="Proteomes" id="UP000253472"/>
    </source>
</evidence>
<reference evidence="1 2" key="1">
    <citation type="submission" date="2018-06" db="EMBL/GenBank/DDBJ databases">
        <title>Whole genome sequencing of Candida tropicalis (genome annotated by CSBL at Korea University).</title>
        <authorList>
            <person name="Ahn J."/>
        </authorList>
    </citation>
    <scope>NUCLEOTIDE SEQUENCE [LARGE SCALE GENOMIC DNA]</scope>
    <source>
        <strain evidence="1 2">ATCC 20962</strain>
    </source>
</reference>